<keyword evidence="9" id="KW-0449">Lipoprotein</keyword>
<dbReference type="EMBL" id="PTJA01000002">
    <property type="protein sequence ID" value="PPK82332.1"/>
    <property type="molecule type" value="Genomic_DNA"/>
</dbReference>
<sequence>MLVMGNNKYNVNQNGIRVLYNAYRKYNKKRDAVLISGVSIMIGLTFIIFSFLYGKLNLDILKNIREDGIAVSSYLEYGTMEIEDKIRNLPYVERVGKEKLAGNIFLDNQKICTCIATDDFTYQSMIKPAYTDVVGNYPQNVDEIMLSDKTLKYLGITDPSIGMKINLEFYWNSLSKEKLTGMQSFVLSGYYTDYHNRLSDQSIAYISINRCKEGEVDLYPARILIDVKSKYGKAEQIERSLYQNISLSDDNQYFNSSETAQYRAMENIAGGFGSAMVFILLIGFSMFIFVYNTLFISLNYDIKQYGLLEVIGVTGRQIKIMIYRQVLRIFLAGCAVGGGIGAIVVYQLLPELLNHMYLGNEGNFRGIRAFNNTFLVITILLAAVIMFTTAKTVVDKLLKMSPVEALKGIKQAERVKENVTKKERHYNLNPILNLAIGNILRDKKKFIFTVISLTIGCGIAIGSCVLALGTDSLNRLSQNPDFEIRITQNAINNLLENSDDSSEKQLITESMISDLMHKSDLNNENLLKTYGYLPIYDGSTLNVLKVLKDYKKHTIVVQKVDYQEWEHLLNYITKNELSIDTKEFAEGAGTIILHSHLASGESEQEQQKLIGETVILNDIVEQGTKITDMNSIQLKNCGYLDITASDFPDLKLSERGSNTIYFLVREEEFNRLSKTLTRQLLRTEINVSKEQENNMKILLKNWVKEKNLEYQTKNNVQNQDLLDLVCNSDVIASQKNYIAGSRIIMMSVSTALILIGIINYINTMVMTILTRKKELIILESIGLNRKGVKIMLTVEGALYSLTITGLLLTIGNLLLLFMVKYIQVKISYFKFIYPFSALFFIVMALIATCIFIPFIMYGRHCKYSISLRIKQILE</sequence>
<dbReference type="PANTHER" id="PTHR30572">
    <property type="entry name" value="MEMBRANE COMPONENT OF TRANSPORTER-RELATED"/>
    <property type="match status" value="1"/>
</dbReference>
<accession>A0A2S6HWF2</accession>
<comment type="similarity">
    <text evidence="6">Belongs to the ABC-4 integral membrane protein family.</text>
</comment>
<organism evidence="9 10">
    <name type="scientific">Lacrimispora xylanisolvens</name>
    <dbReference type="NCBI Taxonomy" id="384636"/>
    <lineage>
        <taxon>Bacteria</taxon>
        <taxon>Bacillati</taxon>
        <taxon>Bacillota</taxon>
        <taxon>Clostridia</taxon>
        <taxon>Lachnospirales</taxon>
        <taxon>Lachnospiraceae</taxon>
        <taxon>Lacrimispora</taxon>
    </lineage>
</organism>
<feature type="transmembrane region" description="Helical" evidence="7">
    <location>
        <begin position="831"/>
        <end position="858"/>
    </location>
</feature>
<gene>
    <name evidence="9" type="ORF">BXY41_10218</name>
</gene>
<dbReference type="GO" id="GO:0022857">
    <property type="term" value="F:transmembrane transporter activity"/>
    <property type="evidence" value="ECO:0007669"/>
    <property type="project" value="TreeGrafter"/>
</dbReference>
<keyword evidence="5 7" id="KW-0472">Membrane</keyword>
<evidence type="ECO:0000256" key="2">
    <source>
        <dbReference type="ARBA" id="ARBA00022475"/>
    </source>
</evidence>
<evidence type="ECO:0000256" key="7">
    <source>
        <dbReference type="SAM" id="Phobius"/>
    </source>
</evidence>
<keyword evidence="3 7" id="KW-0812">Transmembrane</keyword>
<evidence type="ECO:0000256" key="1">
    <source>
        <dbReference type="ARBA" id="ARBA00004651"/>
    </source>
</evidence>
<feature type="transmembrane region" description="Helical" evidence="7">
    <location>
        <begin position="446"/>
        <end position="469"/>
    </location>
</feature>
<evidence type="ECO:0000256" key="4">
    <source>
        <dbReference type="ARBA" id="ARBA00022989"/>
    </source>
</evidence>
<comment type="caution">
    <text evidence="9">The sequence shown here is derived from an EMBL/GenBank/DDBJ whole genome shotgun (WGS) entry which is preliminary data.</text>
</comment>
<dbReference type="GO" id="GO:0005886">
    <property type="term" value="C:plasma membrane"/>
    <property type="evidence" value="ECO:0007669"/>
    <property type="project" value="UniProtKB-SubCell"/>
</dbReference>
<feature type="domain" description="ABC3 transporter permease C-terminal" evidence="8">
    <location>
        <begin position="276"/>
        <end position="390"/>
    </location>
</feature>
<name>A0A2S6HWF2_9FIRM</name>
<evidence type="ECO:0000259" key="8">
    <source>
        <dbReference type="Pfam" id="PF02687"/>
    </source>
</evidence>
<feature type="transmembrane region" description="Helical" evidence="7">
    <location>
        <begin position="272"/>
        <end position="294"/>
    </location>
</feature>
<feature type="transmembrane region" description="Helical" evidence="7">
    <location>
        <begin position="790"/>
        <end position="819"/>
    </location>
</feature>
<dbReference type="PANTHER" id="PTHR30572:SF4">
    <property type="entry name" value="ABC TRANSPORTER PERMEASE YTRF"/>
    <property type="match status" value="1"/>
</dbReference>
<feature type="transmembrane region" description="Helical" evidence="7">
    <location>
        <begin position="326"/>
        <end position="349"/>
    </location>
</feature>
<proteinExistence type="inferred from homology"/>
<feature type="transmembrane region" description="Helical" evidence="7">
    <location>
        <begin position="369"/>
        <end position="390"/>
    </location>
</feature>
<evidence type="ECO:0000313" key="9">
    <source>
        <dbReference type="EMBL" id="PPK82332.1"/>
    </source>
</evidence>
<dbReference type="Pfam" id="PF02687">
    <property type="entry name" value="FtsX"/>
    <property type="match status" value="2"/>
</dbReference>
<comment type="subcellular location">
    <subcellularLocation>
        <location evidence="1">Cell membrane</location>
        <topology evidence="1">Multi-pass membrane protein</topology>
    </subcellularLocation>
</comment>
<keyword evidence="2" id="KW-1003">Cell membrane</keyword>
<feature type="transmembrane region" description="Helical" evidence="7">
    <location>
        <begin position="32"/>
        <end position="53"/>
    </location>
</feature>
<reference evidence="9 10" key="1">
    <citation type="submission" date="2018-02" db="EMBL/GenBank/DDBJ databases">
        <title>Genomic Encyclopedia of Archaeal and Bacterial Type Strains, Phase II (KMG-II): from individual species to whole genera.</title>
        <authorList>
            <person name="Goeker M."/>
        </authorList>
    </citation>
    <scope>NUCLEOTIDE SEQUENCE [LARGE SCALE GENOMIC DNA]</scope>
    <source>
        <strain evidence="9 10">DSM 3808</strain>
    </source>
</reference>
<evidence type="ECO:0000313" key="10">
    <source>
        <dbReference type="Proteomes" id="UP000237749"/>
    </source>
</evidence>
<keyword evidence="4 7" id="KW-1133">Transmembrane helix</keyword>
<feature type="domain" description="ABC3 transporter permease C-terminal" evidence="8">
    <location>
        <begin position="747"/>
        <end position="862"/>
    </location>
</feature>
<dbReference type="Proteomes" id="UP000237749">
    <property type="component" value="Unassembled WGS sequence"/>
</dbReference>
<protein>
    <submittedName>
        <fullName evidence="9">ABC-type lipoprotein release transport system permease subunit</fullName>
    </submittedName>
</protein>
<keyword evidence="10" id="KW-1185">Reference proteome</keyword>
<dbReference type="AlphaFoldDB" id="A0A2S6HWF2"/>
<dbReference type="InterPro" id="IPR003838">
    <property type="entry name" value="ABC3_permease_C"/>
</dbReference>
<evidence type="ECO:0000256" key="5">
    <source>
        <dbReference type="ARBA" id="ARBA00023136"/>
    </source>
</evidence>
<dbReference type="InterPro" id="IPR050250">
    <property type="entry name" value="Macrolide_Exporter_MacB"/>
</dbReference>
<evidence type="ECO:0000256" key="6">
    <source>
        <dbReference type="ARBA" id="ARBA00038076"/>
    </source>
</evidence>
<feature type="transmembrane region" description="Helical" evidence="7">
    <location>
        <begin position="743"/>
        <end position="769"/>
    </location>
</feature>
<evidence type="ECO:0000256" key="3">
    <source>
        <dbReference type="ARBA" id="ARBA00022692"/>
    </source>
</evidence>